<organism evidence="1 2">
    <name type="scientific">Fuerstiella marisgermanici</name>
    <dbReference type="NCBI Taxonomy" id="1891926"/>
    <lineage>
        <taxon>Bacteria</taxon>
        <taxon>Pseudomonadati</taxon>
        <taxon>Planctomycetota</taxon>
        <taxon>Planctomycetia</taxon>
        <taxon>Planctomycetales</taxon>
        <taxon>Planctomycetaceae</taxon>
        <taxon>Fuerstiella</taxon>
    </lineage>
</organism>
<dbReference type="OrthoDB" id="261940at2"/>
<dbReference type="RefSeq" id="WP_077027792.1">
    <property type="nucleotide sequence ID" value="NZ_CP017641.1"/>
</dbReference>
<dbReference type="Gene3D" id="1.25.40.10">
    <property type="entry name" value="Tetratricopeptide repeat domain"/>
    <property type="match status" value="1"/>
</dbReference>
<proteinExistence type="predicted"/>
<dbReference type="KEGG" id="fmr:Fuma_06492"/>
<dbReference type="AlphaFoldDB" id="A0A1P8WS01"/>
<keyword evidence="2" id="KW-1185">Reference proteome</keyword>
<dbReference type="Proteomes" id="UP000187735">
    <property type="component" value="Chromosome"/>
</dbReference>
<evidence type="ECO:0008006" key="3">
    <source>
        <dbReference type="Google" id="ProtNLM"/>
    </source>
</evidence>
<dbReference type="InterPro" id="IPR011990">
    <property type="entry name" value="TPR-like_helical_dom_sf"/>
</dbReference>
<accession>A0A1P8WS01</accession>
<dbReference type="SUPFAM" id="SSF48452">
    <property type="entry name" value="TPR-like"/>
    <property type="match status" value="1"/>
</dbReference>
<evidence type="ECO:0000313" key="2">
    <source>
        <dbReference type="Proteomes" id="UP000187735"/>
    </source>
</evidence>
<protein>
    <recommendedName>
        <fullName evidence="3">Tetratricopeptide repeat protein</fullName>
    </recommendedName>
</protein>
<sequence>MRSQITPRSIRHLVAADGYMALNMNTRAVAELEKTDDLGPLEGPRRLLLGLALKRSGEEESAIPHLEQAARLMPTPVRRFAWSELVSCYRSMGNDELADLAETLGGDTEFELRIALPFSELNITSTERAVELN</sequence>
<evidence type="ECO:0000313" key="1">
    <source>
        <dbReference type="EMBL" id="APZ96818.1"/>
    </source>
</evidence>
<dbReference type="EMBL" id="CP017641">
    <property type="protein sequence ID" value="APZ96818.1"/>
    <property type="molecule type" value="Genomic_DNA"/>
</dbReference>
<reference evidence="1 2" key="1">
    <citation type="journal article" date="2016" name="Front. Microbiol.">
        <title>Fuerstia marisgermanicae gen. nov., sp. nov., an Unusual Member of the Phylum Planctomycetes from the German Wadden Sea.</title>
        <authorList>
            <person name="Kohn T."/>
            <person name="Heuer A."/>
            <person name="Jogler M."/>
            <person name="Vollmers J."/>
            <person name="Boedeker C."/>
            <person name="Bunk B."/>
            <person name="Rast P."/>
            <person name="Borchert D."/>
            <person name="Glockner I."/>
            <person name="Freese H.M."/>
            <person name="Klenk H.P."/>
            <person name="Overmann J."/>
            <person name="Kaster A.K."/>
            <person name="Rohde M."/>
            <person name="Wiegand S."/>
            <person name="Jogler C."/>
        </authorList>
    </citation>
    <scope>NUCLEOTIDE SEQUENCE [LARGE SCALE GENOMIC DNA]</scope>
    <source>
        <strain evidence="1 2">NH11</strain>
    </source>
</reference>
<name>A0A1P8WS01_9PLAN</name>
<gene>
    <name evidence="1" type="ORF">Fuma_06492</name>
</gene>